<dbReference type="Gene3D" id="2.60.40.150">
    <property type="entry name" value="C2 domain"/>
    <property type="match status" value="1"/>
</dbReference>
<reference evidence="8" key="1">
    <citation type="submission" date="2023-03" db="EMBL/GenBank/DDBJ databases">
        <title>Mating type loci evolution in Malassezia.</title>
        <authorList>
            <person name="Coelho M.A."/>
        </authorList>
    </citation>
    <scope>NUCLEOTIDE SEQUENCE</scope>
    <source>
        <strain evidence="8">CBS 7876</strain>
    </source>
</reference>
<dbReference type="GO" id="GO:0005524">
    <property type="term" value="F:ATP binding"/>
    <property type="evidence" value="ECO:0007669"/>
    <property type="project" value="UniProtKB-KW"/>
</dbReference>
<evidence type="ECO:0000259" key="7">
    <source>
        <dbReference type="SMART" id="SM00973"/>
    </source>
</evidence>
<dbReference type="InterPro" id="IPR036388">
    <property type="entry name" value="WH-like_DNA-bd_sf"/>
</dbReference>
<dbReference type="Pfam" id="PF23445">
    <property type="entry name" value="WHD_SNRNP200"/>
    <property type="match status" value="1"/>
</dbReference>
<proteinExistence type="predicted"/>
<dbReference type="GO" id="GO:0003724">
    <property type="term" value="F:RNA helicase activity"/>
    <property type="evidence" value="ECO:0007669"/>
    <property type="project" value="UniProtKB-EC"/>
</dbReference>
<keyword evidence="9" id="KW-1185">Reference proteome</keyword>
<dbReference type="InterPro" id="IPR027417">
    <property type="entry name" value="P-loop_NTPase"/>
</dbReference>
<evidence type="ECO:0000256" key="3">
    <source>
        <dbReference type="ARBA" id="ARBA00022806"/>
    </source>
</evidence>
<feature type="domain" description="Helicase C-terminal" evidence="6">
    <location>
        <begin position="524"/>
        <end position="616"/>
    </location>
</feature>
<dbReference type="SUPFAM" id="SSF46785">
    <property type="entry name" value="Winged helix' DNA-binding domain"/>
    <property type="match status" value="1"/>
</dbReference>
<dbReference type="SMART" id="SM00487">
    <property type="entry name" value="DEXDc"/>
    <property type="match status" value="1"/>
</dbReference>
<evidence type="ECO:0000313" key="9">
    <source>
        <dbReference type="Proteomes" id="UP001214603"/>
    </source>
</evidence>
<dbReference type="PANTHER" id="PTHR47961">
    <property type="entry name" value="DNA POLYMERASE THETA, PUTATIVE (AFU_ORTHOLOGUE AFUA_1G05260)-RELATED"/>
    <property type="match status" value="1"/>
</dbReference>
<dbReference type="GO" id="GO:0003676">
    <property type="term" value="F:nucleic acid binding"/>
    <property type="evidence" value="ECO:0007669"/>
    <property type="project" value="InterPro"/>
</dbReference>
<evidence type="ECO:0000256" key="1">
    <source>
        <dbReference type="ARBA" id="ARBA00022741"/>
    </source>
</evidence>
<evidence type="ECO:0000256" key="2">
    <source>
        <dbReference type="ARBA" id="ARBA00022801"/>
    </source>
</evidence>
<keyword evidence="2 8" id="KW-0378">Hydrolase</keyword>
<dbReference type="PANTHER" id="PTHR47961:SF13">
    <property type="entry name" value="ACTIVATING SIGNAL COINTEGRATOR 1 COMPLEX SUBUNIT 3"/>
    <property type="match status" value="1"/>
</dbReference>
<dbReference type="Pfam" id="PF00270">
    <property type="entry name" value="DEAD"/>
    <property type="match status" value="1"/>
</dbReference>
<dbReference type="InterPro" id="IPR035892">
    <property type="entry name" value="C2_domain_sf"/>
</dbReference>
<organism evidence="8 9">
    <name type="scientific">Malassezia obtusa</name>
    <dbReference type="NCBI Taxonomy" id="76774"/>
    <lineage>
        <taxon>Eukaryota</taxon>
        <taxon>Fungi</taxon>
        <taxon>Dikarya</taxon>
        <taxon>Basidiomycota</taxon>
        <taxon>Ustilaginomycotina</taxon>
        <taxon>Malasseziomycetes</taxon>
        <taxon>Malasseziales</taxon>
        <taxon>Malasseziaceae</taxon>
        <taxon>Malassezia</taxon>
    </lineage>
</organism>
<dbReference type="CDD" id="cd18020">
    <property type="entry name" value="DEXHc_ASCC3_1"/>
    <property type="match status" value="1"/>
</dbReference>
<dbReference type="InterPro" id="IPR036390">
    <property type="entry name" value="WH_DNA-bd_sf"/>
</dbReference>
<dbReference type="Pfam" id="PF00271">
    <property type="entry name" value="Helicase_C"/>
    <property type="match status" value="1"/>
</dbReference>
<gene>
    <name evidence="8" type="primary">mug81</name>
    <name evidence="8" type="ORF">MOBT1_001468</name>
</gene>
<keyword evidence="1" id="KW-0547">Nucleotide-binding</keyword>
<dbReference type="SUPFAM" id="SSF52540">
    <property type="entry name" value="P-loop containing nucleoside triphosphate hydrolases"/>
    <property type="match status" value="4"/>
</dbReference>
<evidence type="ECO:0000313" key="8">
    <source>
        <dbReference type="EMBL" id="WFD02783.1"/>
    </source>
</evidence>
<evidence type="ECO:0000259" key="5">
    <source>
        <dbReference type="SMART" id="SM00487"/>
    </source>
</evidence>
<dbReference type="FunFam" id="3.40.50.300:FF:000062">
    <property type="entry name" value="U5 small nuclear ribonucleoprotein helicase"/>
    <property type="match status" value="1"/>
</dbReference>
<dbReference type="InterPro" id="IPR050474">
    <property type="entry name" value="Hel308_SKI2-like"/>
</dbReference>
<evidence type="ECO:0000256" key="4">
    <source>
        <dbReference type="ARBA" id="ARBA00022840"/>
    </source>
</evidence>
<keyword evidence="3 8" id="KW-0347">Helicase</keyword>
<dbReference type="GO" id="GO:0016787">
    <property type="term" value="F:hydrolase activity"/>
    <property type="evidence" value="ECO:0007669"/>
    <property type="project" value="UniProtKB-KW"/>
</dbReference>
<dbReference type="FunFam" id="1.10.10.10:FF:000024">
    <property type="entry name" value="U5 small nuclear ribonucleoprotein helicase"/>
    <property type="match status" value="1"/>
</dbReference>
<dbReference type="Gene3D" id="3.40.50.300">
    <property type="entry name" value="P-loop containing nucleotide triphosphate hydrolases"/>
    <property type="match status" value="4"/>
</dbReference>
<dbReference type="InterPro" id="IPR057842">
    <property type="entry name" value="WH_MER3"/>
</dbReference>
<dbReference type="InterPro" id="IPR014001">
    <property type="entry name" value="Helicase_ATP-bd"/>
</dbReference>
<dbReference type="InterPro" id="IPR001650">
    <property type="entry name" value="Helicase_C-like"/>
</dbReference>
<dbReference type="SUPFAM" id="SSF158702">
    <property type="entry name" value="Sec63 N-terminal domain-like"/>
    <property type="match status" value="1"/>
</dbReference>
<protein>
    <submittedName>
        <fullName evidence="8">RNA helicase</fullName>
        <ecNumber evidence="8">3.6.4.13</ecNumber>
    </submittedName>
</protein>
<dbReference type="EMBL" id="CP119935">
    <property type="protein sequence ID" value="WFD02783.1"/>
    <property type="molecule type" value="Genomic_DNA"/>
</dbReference>
<dbReference type="FunFam" id="3.40.50.300:FF:000102">
    <property type="entry name" value="RNA helicase, activating signal cointegrator 1"/>
    <property type="match status" value="1"/>
</dbReference>
<dbReference type="SMART" id="SM00973">
    <property type="entry name" value="Sec63"/>
    <property type="match status" value="1"/>
</dbReference>
<dbReference type="Pfam" id="PF02889">
    <property type="entry name" value="Sec63"/>
    <property type="match status" value="1"/>
</dbReference>
<keyword evidence="4" id="KW-0067">ATP-binding</keyword>
<feature type="domain" description="SEC63" evidence="7">
    <location>
        <begin position="736"/>
        <end position="1049"/>
    </location>
</feature>
<sequence length="1656" mass="179585">MEEWPRQVAALVDGALPALPPVPASLQTHERVHTEALPAPRPMIWARLAQSAPRTAPPPSELGAGDVLVRHIERTYADRATQESVLRGIESALQLDDAEQSAEQLAELLGLEQLELVSAVVAHRASAREAVQRAVARHAAGVGSSADPLELAPAVEQEQYPNVFASGEQSNVLTAAGSRFALPVGTTRVHESYYEEVTVPPSKPLPFRATERLVPLGEMDVLCQGAFRSYKTLNRLQSAVYPVAYQSNENMLVCAPTGAGKTDVAMLSVLRCISRYTTVHGSDVRVDRDAFKIVYVAPMKALVSEIVAKFAKRLQYLGIRVRELTGDMQLTRREIAETQMIVTTPEKWDVVTRRPTGEGELALSVRLLIIDEVHLLHEDRGAVIETIVARTQRLVESTQSMIRIVGLSATLPNYVDVADFLGVNRWRGLFYFGSSFRPVPLEQHFVGVRGRNGSALARGHLDRVVYEKVLALAEQRHPVMVFVHTRKDTVKTAQALLELGKEDGLSTLLTSDREDTRFDRDIASSRNRELRELYEHGIGIHHAGMLRSDRDLAERTFAAGVTRVLCCTATLAWGVNLPAYAVVIKGTDVYDAEAGKFVDLGILDVLQIFGRAGRPQYEDIGVSYICTASEKIPHYIEAITSSHPIESRFLSGIVDALNAEVALGSVSSVADGVSWLGFTYLYTRLNKAPLVYGIDLADLAADPTLTTRREHWITSAARILVEHEMVVMDAHGRLLPTAVGRIASRYYLHYKTVGIFQERLRNNLREADALDLMSRATDFAQIAMRDSEEAELDALLDRLPCEVPGGAKTQTGKVNILLQAHVSNLYIDDFALVSDARYVAQNAGRVLLALFDLALDRGYATAAFAFLNLAKAVEHRIWPYEHPLRQATSLHADVVHKITQYADELEVPQIRALSLPDLAAVLHVNERTAKAVHDAAARFPRLDLAVEVRPRPDAHVRLEVAVRAAFEWDERTHGGALPIVFWVEDAAQRVVFAERITLRPSERRAPALTLEVDVPCGAPAERPAAQAAYTVVWTSAHWLGADGAAEVSLDDVWPPAPTPPTPLYDLPLLALEACWPPGVAAAYARSGIVAYNAIQTHVFHTLAHTAANVLLCAPLASGKRTAVEAAVWRARTALVVVPDEPSARATLAALRAHAPRDVRVARADADVCVVTPDAVTPASACSPDGAPLPLVVLLDVHRLDAAYELAAMQVLRQRPARVVATAACLATAHSVAAWLGVPPRHTYAFQPTDHPYPAALEFGTVDVAYSEALVRAFIKPAYDRIQGAGGEPALLFVASRTQSFVAARELLTRLATDANAPLLADPESVAERAQNQELGLLLRQGVAVWHAGLAAADRRLVEELYAAGLVRIVVCPREALYTLPLRAHLVLVLGTQYAASARDARRGAIAEYPVSDLLQMHALAVRPHATSSGLCVVLCQQTRAATLARHLRSPLVLESSLTHGDALLAALRTEVLDSRVRTREQLVHWLGASFLQHRIAANPVYYDVACTQQRAPAEDIAAALSRVADQLVARGVALGVLDDGAALGVTRLGRVQHAPAALAALADHVGTTHTLPDATAQRLRTTAVPDGTGSDAAWAALEKSIPRDILDAVPGEGAARVLLASWLADTQRARPDTLARAGAAALAEARETLLHALIGA</sequence>
<dbReference type="Gene3D" id="1.10.3380.10">
    <property type="entry name" value="Sec63 N-terminal domain-like domain"/>
    <property type="match status" value="1"/>
</dbReference>
<dbReference type="Proteomes" id="UP001214603">
    <property type="component" value="Chromosome 2"/>
</dbReference>
<accession>A0AAF0DYC0</accession>
<dbReference type="EC" id="3.6.4.13" evidence="8"/>
<name>A0AAF0DYC0_9BASI</name>
<evidence type="ECO:0000259" key="6">
    <source>
        <dbReference type="SMART" id="SM00490"/>
    </source>
</evidence>
<dbReference type="Gene3D" id="1.10.10.10">
    <property type="entry name" value="Winged helix-like DNA-binding domain superfamily/Winged helix DNA-binding domain"/>
    <property type="match status" value="2"/>
</dbReference>
<dbReference type="CDD" id="cd18795">
    <property type="entry name" value="SF2_C_Ski2"/>
    <property type="match status" value="1"/>
</dbReference>
<dbReference type="InterPro" id="IPR004179">
    <property type="entry name" value="Sec63-dom"/>
</dbReference>
<feature type="domain" description="Helicase ATP-binding" evidence="5">
    <location>
        <begin position="229"/>
        <end position="444"/>
    </location>
</feature>
<dbReference type="SMART" id="SM00490">
    <property type="entry name" value="HELICc"/>
    <property type="match status" value="1"/>
</dbReference>
<dbReference type="InterPro" id="IPR011545">
    <property type="entry name" value="DEAD/DEAH_box_helicase_dom"/>
</dbReference>